<dbReference type="GO" id="GO:0046081">
    <property type="term" value="P:dUTP catabolic process"/>
    <property type="evidence" value="ECO:0007669"/>
    <property type="project" value="TreeGrafter"/>
</dbReference>
<feature type="region of interest" description="Disordered" evidence="5">
    <location>
        <begin position="182"/>
        <end position="217"/>
    </location>
</feature>
<evidence type="ECO:0000259" key="6">
    <source>
        <dbReference type="Pfam" id="PF03819"/>
    </source>
</evidence>
<dbReference type="EMBL" id="FOPK01000001">
    <property type="protein sequence ID" value="SFG20659.1"/>
    <property type="molecule type" value="Genomic_DNA"/>
</dbReference>
<dbReference type="CDD" id="cd11528">
    <property type="entry name" value="NTP-PPase_MazG_Nterm"/>
    <property type="match status" value="1"/>
</dbReference>
<sequence length="345" mass="36562">MARWRGRTCIAIPRGTPAGGFPCAAPCSNAIRMSETRDAGRPGPGGAKAAGAAEEAPLSRLLRLMATLRDPVAGCPWDVAQSFATIVPYTIEEAYEVADAVARGDLRDLRDELGDLLLQVVFHARMAEEQGAFAFDDVARAIGDKLVRRHPHVFTPDGTPLPAGSPLRDPAQVEAQWAAIKAQERAARQKERQEARQEALQDTGAAPDPAPDPLGGVARALPALARAEKISRRAAAYGFDWDEAAQVVDKVREETDEVAEALAAGDPQALSEEIGDLLFSVANLARHAGIDPETALRDGTAKFERRFAAMARHLAASGGALGRSDLAAMEAAWQAAKRDEAGGGP</sequence>
<comment type="similarity">
    <text evidence="2">Belongs to the nucleoside triphosphate pyrophosphohydrolase family.</text>
</comment>
<comment type="catalytic activity">
    <reaction evidence="1">
        <text>ATP + H2O = AMP + diphosphate + H(+)</text>
        <dbReference type="Rhea" id="RHEA:14245"/>
        <dbReference type="ChEBI" id="CHEBI:15377"/>
        <dbReference type="ChEBI" id="CHEBI:15378"/>
        <dbReference type="ChEBI" id="CHEBI:30616"/>
        <dbReference type="ChEBI" id="CHEBI:33019"/>
        <dbReference type="ChEBI" id="CHEBI:456215"/>
        <dbReference type="EC" id="3.6.1.8"/>
    </reaction>
</comment>
<dbReference type="GO" id="GO:0047693">
    <property type="term" value="F:ATP diphosphatase activity"/>
    <property type="evidence" value="ECO:0007669"/>
    <property type="project" value="UniProtKB-EC"/>
</dbReference>
<evidence type="ECO:0000313" key="7">
    <source>
        <dbReference type="EMBL" id="APT30570.1"/>
    </source>
</evidence>
<dbReference type="EC" id="3.6.1.8" evidence="3"/>
<evidence type="ECO:0000256" key="5">
    <source>
        <dbReference type="SAM" id="MobiDB-lite"/>
    </source>
</evidence>
<dbReference type="InterPro" id="IPR011551">
    <property type="entry name" value="NTP_PyrPHydrolase_MazG"/>
</dbReference>
<dbReference type="EMBL" id="CP015367">
    <property type="protein sequence ID" value="APT30570.1"/>
    <property type="molecule type" value="Genomic_DNA"/>
</dbReference>
<dbReference type="KEGG" id="mphy:MCBMB27_01279"/>
<dbReference type="GO" id="GO:0006203">
    <property type="term" value="P:dGTP catabolic process"/>
    <property type="evidence" value="ECO:0007669"/>
    <property type="project" value="TreeGrafter"/>
</dbReference>
<feature type="domain" description="NTP pyrophosphohydrolase MazG-like" evidence="6">
    <location>
        <begin position="81"/>
        <end position="154"/>
    </location>
</feature>
<dbReference type="GO" id="GO:0046061">
    <property type="term" value="P:dATP catabolic process"/>
    <property type="evidence" value="ECO:0007669"/>
    <property type="project" value="TreeGrafter"/>
</dbReference>
<evidence type="ECO:0000256" key="2">
    <source>
        <dbReference type="ARBA" id="ARBA00061115"/>
    </source>
</evidence>
<dbReference type="NCBIfam" id="NF007113">
    <property type="entry name" value="PRK09562.1"/>
    <property type="match status" value="1"/>
</dbReference>
<dbReference type="GO" id="GO:0046052">
    <property type="term" value="P:UTP catabolic process"/>
    <property type="evidence" value="ECO:0007669"/>
    <property type="project" value="TreeGrafter"/>
</dbReference>
<name>A0AAE8HMM2_9HYPH</name>
<dbReference type="Gene3D" id="1.10.287.1080">
    <property type="entry name" value="MazG-like"/>
    <property type="match status" value="2"/>
</dbReference>
<reference evidence="7 9" key="1">
    <citation type="submission" date="2016-04" db="EMBL/GenBank/DDBJ databases">
        <title>Complete genome sequencing and analysis of CBMB27, Methylobacterium phyllosphaerae isolated from leaf tissues of rice (Oryza sativa L.).</title>
        <authorList>
            <person name="Lee Y."/>
            <person name="Hwangbo K."/>
            <person name="Chung H."/>
            <person name="Yoo J."/>
            <person name="Kim K.Y."/>
            <person name="Sa T.M."/>
            <person name="Um Y."/>
            <person name="Madhaiyan M."/>
        </authorList>
    </citation>
    <scope>NUCLEOTIDE SEQUENCE [LARGE SCALE GENOMIC DNA]</scope>
    <source>
        <strain evidence="7 9">CBMB27</strain>
    </source>
</reference>
<evidence type="ECO:0000313" key="10">
    <source>
        <dbReference type="Proteomes" id="UP000199140"/>
    </source>
</evidence>
<organism evidence="8 10">
    <name type="scientific">Methylobacterium phyllosphaerae</name>
    <dbReference type="NCBI Taxonomy" id="418223"/>
    <lineage>
        <taxon>Bacteria</taxon>
        <taxon>Pseudomonadati</taxon>
        <taxon>Pseudomonadota</taxon>
        <taxon>Alphaproteobacteria</taxon>
        <taxon>Hyphomicrobiales</taxon>
        <taxon>Methylobacteriaceae</taxon>
        <taxon>Methylobacterium</taxon>
    </lineage>
</organism>
<dbReference type="FunFam" id="1.10.287.1080:FF:000001">
    <property type="entry name" value="Nucleoside triphosphate pyrophosphohydrolase"/>
    <property type="match status" value="1"/>
</dbReference>
<evidence type="ECO:0000256" key="4">
    <source>
        <dbReference type="ARBA" id="ARBA00074799"/>
    </source>
</evidence>
<dbReference type="AlphaFoldDB" id="A0AAE8HMM2"/>
<keyword evidence="7" id="KW-0378">Hydrolase</keyword>
<dbReference type="FunFam" id="1.10.287.1080:FF:000003">
    <property type="entry name" value="Nucleoside triphosphate pyrophosphohydrolase"/>
    <property type="match status" value="1"/>
</dbReference>
<dbReference type="Proteomes" id="UP000199140">
    <property type="component" value="Unassembled WGS sequence"/>
</dbReference>
<evidence type="ECO:0000313" key="9">
    <source>
        <dbReference type="Proteomes" id="UP000185487"/>
    </source>
</evidence>
<dbReference type="Pfam" id="PF03819">
    <property type="entry name" value="MazG"/>
    <property type="match status" value="2"/>
</dbReference>
<keyword evidence="9" id="KW-1185">Reference proteome</keyword>
<dbReference type="GO" id="GO:0046047">
    <property type="term" value="P:TTP catabolic process"/>
    <property type="evidence" value="ECO:0007669"/>
    <property type="project" value="TreeGrafter"/>
</dbReference>
<feature type="compositionally biased region" description="Basic and acidic residues" evidence="5">
    <location>
        <begin position="182"/>
        <end position="199"/>
    </location>
</feature>
<accession>A0AAE8HMM2</accession>
<dbReference type="InterPro" id="IPR048015">
    <property type="entry name" value="NTP-PPase_MazG-like_N"/>
</dbReference>
<evidence type="ECO:0000313" key="8">
    <source>
        <dbReference type="EMBL" id="SFG20659.1"/>
    </source>
</evidence>
<dbReference type="GO" id="GO:0046076">
    <property type="term" value="P:dTTP catabolic process"/>
    <property type="evidence" value="ECO:0007669"/>
    <property type="project" value="TreeGrafter"/>
</dbReference>
<dbReference type="GO" id="GO:0006950">
    <property type="term" value="P:response to stress"/>
    <property type="evidence" value="ECO:0007669"/>
    <property type="project" value="UniProtKB-ARBA"/>
</dbReference>
<dbReference type="NCBIfam" id="TIGR00444">
    <property type="entry name" value="mazG"/>
    <property type="match status" value="1"/>
</dbReference>
<evidence type="ECO:0000256" key="3">
    <source>
        <dbReference type="ARBA" id="ARBA00066372"/>
    </source>
</evidence>
<dbReference type="InterPro" id="IPR048011">
    <property type="entry name" value="NTP-PPase_MazG-like_C"/>
</dbReference>
<dbReference type="SUPFAM" id="SSF101386">
    <property type="entry name" value="all-alpha NTP pyrophosphatases"/>
    <property type="match status" value="2"/>
</dbReference>
<dbReference type="CDD" id="cd11529">
    <property type="entry name" value="NTP-PPase_MazG_Cterm"/>
    <property type="match status" value="1"/>
</dbReference>
<feature type="domain" description="NTP pyrophosphohydrolase MazG-like" evidence="6">
    <location>
        <begin position="248"/>
        <end position="306"/>
    </location>
</feature>
<dbReference type="PANTHER" id="PTHR30522">
    <property type="entry name" value="NUCLEOSIDE TRIPHOSPHATE PYROPHOSPHOHYDROLASE"/>
    <property type="match status" value="1"/>
</dbReference>
<dbReference type="InterPro" id="IPR004518">
    <property type="entry name" value="MazG-like_dom"/>
</dbReference>
<proteinExistence type="inferred from homology"/>
<gene>
    <name evidence="7" type="ORF">MCBMB27_01279</name>
    <name evidence="8" type="ORF">SAMN05192567_10164</name>
</gene>
<reference evidence="8 10" key="2">
    <citation type="submission" date="2016-10" db="EMBL/GenBank/DDBJ databases">
        <authorList>
            <person name="Varghese N."/>
            <person name="Submissions S."/>
        </authorList>
    </citation>
    <scope>NUCLEOTIDE SEQUENCE [LARGE SCALE GENOMIC DNA]</scope>
    <source>
        <strain evidence="8 10">CBMB27</strain>
    </source>
</reference>
<protein>
    <recommendedName>
        <fullName evidence="4">Nucleoside triphosphate pyrophosphohydrolase</fullName>
        <ecNumber evidence="3">3.6.1.8</ecNumber>
    </recommendedName>
</protein>
<dbReference type="Proteomes" id="UP000185487">
    <property type="component" value="Chromosome"/>
</dbReference>
<evidence type="ECO:0000256" key="1">
    <source>
        <dbReference type="ARBA" id="ARBA00052141"/>
    </source>
</evidence>
<dbReference type="PANTHER" id="PTHR30522:SF0">
    <property type="entry name" value="NUCLEOSIDE TRIPHOSPHATE PYROPHOSPHOHYDROLASE"/>
    <property type="match status" value="1"/>
</dbReference>